<dbReference type="PROSITE" id="PS50931">
    <property type="entry name" value="HTH_LYSR"/>
    <property type="match status" value="1"/>
</dbReference>
<evidence type="ECO:0000259" key="5">
    <source>
        <dbReference type="PROSITE" id="PS50931"/>
    </source>
</evidence>
<dbReference type="GO" id="GO:0003677">
    <property type="term" value="F:DNA binding"/>
    <property type="evidence" value="ECO:0007669"/>
    <property type="project" value="UniProtKB-KW"/>
</dbReference>
<organism evidence="6 7">
    <name type="scientific">Acidisoma silvae</name>
    <dbReference type="NCBI Taxonomy" id="2802396"/>
    <lineage>
        <taxon>Bacteria</taxon>
        <taxon>Pseudomonadati</taxon>
        <taxon>Pseudomonadota</taxon>
        <taxon>Alphaproteobacteria</taxon>
        <taxon>Acetobacterales</taxon>
        <taxon>Acidocellaceae</taxon>
        <taxon>Acidisoma</taxon>
    </lineage>
</organism>
<dbReference type="FunFam" id="1.10.10.10:FF:000001">
    <property type="entry name" value="LysR family transcriptional regulator"/>
    <property type="match status" value="1"/>
</dbReference>
<comment type="similarity">
    <text evidence="1">Belongs to the LysR transcriptional regulatory family.</text>
</comment>
<accession>A0A963YQJ2</accession>
<dbReference type="SUPFAM" id="SSF46785">
    <property type="entry name" value="Winged helix' DNA-binding domain"/>
    <property type="match status" value="1"/>
</dbReference>
<dbReference type="Gene3D" id="1.10.10.10">
    <property type="entry name" value="Winged helix-like DNA-binding domain superfamily/Winged helix DNA-binding domain"/>
    <property type="match status" value="1"/>
</dbReference>
<keyword evidence="2" id="KW-0805">Transcription regulation</keyword>
<evidence type="ECO:0000256" key="3">
    <source>
        <dbReference type="ARBA" id="ARBA00023125"/>
    </source>
</evidence>
<evidence type="ECO:0000256" key="2">
    <source>
        <dbReference type="ARBA" id="ARBA00023015"/>
    </source>
</evidence>
<dbReference type="InterPro" id="IPR005119">
    <property type="entry name" value="LysR_subst-bd"/>
</dbReference>
<gene>
    <name evidence="6" type="ORF">ASILVAE211_08880</name>
</gene>
<protein>
    <submittedName>
        <fullName evidence="6">LysR family transcriptional regulator</fullName>
    </submittedName>
</protein>
<dbReference type="EMBL" id="JAESVB010000003">
    <property type="protein sequence ID" value="MCB8875291.1"/>
    <property type="molecule type" value="Genomic_DNA"/>
</dbReference>
<dbReference type="GO" id="GO:0003700">
    <property type="term" value="F:DNA-binding transcription factor activity"/>
    <property type="evidence" value="ECO:0007669"/>
    <property type="project" value="InterPro"/>
</dbReference>
<keyword evidence="3" id="KW-0238">DNA-binding</keyword>
<reference evidence="6" key="2">
    <citation type="submission" date="2021-01" db="EMBL/GenBank/DDBJ databases">
        <authorList>
            <person name="Mieszkin S."/>
            <person name="Pouder E."/>
            <person name="Alain K."/>
        </authorList>
    </citation>
    <scope>NUCLEOTIDE SEQUENCE</scope>
    <source>
        <strain evidence="6">HW T2.11</strain>
    </source>
</reference>
<evidence type="ECO:0000313" key="6">
    <source>
        <dbReference type="EMBL" id="MCB8875291.1"/>
    </source>
</evidence>
<dbReference type="PANTHER" id="PTHR30346:SF0">
    <property type="entry name" value="HCA OPERON TRANSCRIPTIONAL ACTIVATOR HCAR"/>
    <property type="match status" value="1"/>
</dbReference>
<keyword evidence="4" id="KW-0804">Transcription</keyword>
<feature type="domain" description="HTH lysR-type" evidence="5">
    <location>
        <begin position="1"/>
        <end position="59"/>
    </location>
</feature>
<reference evidence="6" key="1">
    <citation type="journal article" date="2021" name="Microorganisms">
        <title>Acidisoma silvae sp. nov. and Acidisomacellulosilytica sp. nov., Two Acidophilic Bacteria Isolated from Decaying Wood, Hydrolyzing Cellulose and Producing Poly-3-hydroxybutyrate.</title>
        <authorList>
            <person name="Mieszkin S."/>
            <person name="Pouder E."/>
            <person name="Uroz S."/>
            <person name="Simon-Colin C."/>
            <person name="Alain K."/>
        </authorList>
    </citation>
    <scope>NUCLEOTIDE SEQUENCE</scope>
    <source>
        <strain evidence="6">HW T2.11</strain>
    </source>
</reference>
<dbReference type="AlphaFoldDB" id="A0A963YQJ2"/>
<dbReference type="PANTHER" id="PTHR30346">
    <property type="entry name" value="TRANSCRIPTIONAL DUAL REGULATOR HCAR-RELATED"/>
    <property type="match status" value="1"/>
</dbReference>
<dbReference type="InterPro" id="IPR036388">
    <property type="entry name" value="WH-like_DNA-bd_sf"/>
</dbReference>
<comment type="caution">
    <text evidence="6">The sequence shown here is derived from an EMBL/GenBank/DDBJ whole genome shotgun (WGS) entry which is preliminary data.</text>
</comment>
<dbReference type="Gene3D" id="3.40.190.10">
    <property type="entry name" value="Periplasmic binding protein-like II"/>
    <property type="match status" value="2"/>
</dbReference>
<dbReference type="GO" id="GO:0032993">
    <property type="term" value="C:protein-DNA complex"/>
    <property type="evidence" value="ECO:0007669"/>
    <property type="project" value="TreeGrafter"/>
</dbReference>
<evidence type="ECO:0000313" key="7">
    <source>
        <dbReference type="Proteomes" id="UP000708298"/>
    </source>
</evidence>
<dbReference type="Proteomes" id="UP000708298">
    <property type="component" value="Unassembled WGS sequence"/>
</dbReference>
<keyword evidence="7" id="KW-1185">Reference proteome</keyword>
<dbReference type="Pfam" id="PF03466">
    <property type="entry name" value="LysR_substrate"/>
    <property type="match status" value="1"/>
</dbReference>
<dbReference type="InterPro" id="IPR000847">
    <property type="entry name" value="LysR_HTH_N"/>
</dbReference>
<proteinExistence type="inferred from homology"/>
<dbReference type="SUPFAM" id="SSF53850">
    <property type="entry name" value="Periplasmic binding protein-like II"/>
    <property type="match status" value="1"/>
</dbReference>
<sequence length="304" mass="33647">MELRHLRYFVAVAEEGSLKLAAEKRLHTAQPSLSRQIRALEDEVGAQLLQRSARGVELTEAGRIFLDHARLSLAQAEAAVEAARRIAQPAKPIFGVGFVTGHEVDCIPPTTALLLSDLPNLEVRIFSNFSVNLADDLEHGRLDAAFLRREPRPNLEYCPVISEPLVAILPARHVLAKRKVIEPQALVGETFIGVSSVAPVLRDTVQHYLRRSGIDIRPHLEIDNFSMAISLVETMQAIALLPASIADYIPPSIVWRPLAGAPAMIDLVLGFYRGNPSPVLAKFLSRLDDLRALVRERRPRRAAR</sequence>
<dbReference type="PRINTS" id="PR00039">
    <property type="entry name" value="HTHLYSR"/>
</dbReference>
<evidence type="ECO:0000256" key="1">
    <source>
        <dbReference type="ARBA" id="ARBA00009437"/>
    </source>
</evidence>
<name>A0A963YQJ2_9PROT</name>
<evidence type="ECO:0000256" key="4">
    <source>
        <dbReference type="ARBA" id="ARBA00023163"/>
    </source>
</evidence>
<dbReference type="InterPro" id="IPR036390">
    <property type="entry name" value="WH_DNA-bd_sf"/>
</dbReference>
<dbReference type="Pfam" id="PF00126">
    <property type="entry name" value="HTH_1"/>
    <property type="match status" value="1"/>
</dbReference>